<gene>
    <name evidence="1" type="ORF">Scep_019024</name>
</gene>
<dbReference type="EMBL" id="JBBNAG010000008">
    <property type="protein sequence ID" value="KAK9111505.1"/>
    <property type="molecule type" value="Genomic_DNA"/>
</dbReference>
<protein>
    <submittedName>
        <fullName evidence="1">Uncharacterized protein</fullName>
    </submittedName>
</protein>
<reference evidence="1 2" key="1">
    <citation type="submission" date="2024-01" db="EMBL/GenBank/DDBJ databases">
        <title>Genome assemblies of Stephania.</title>
        <authorList>
            <person name="Yang L."/>
        </authorList>
    </citation>
    <scope>NUCLEOTIDE SEQUENCE [LARGE SCALE GENOMIC DNA]</scope>
    <source>
        <strain evidence="1">JXDWG</strain>
        <tissue evidence="1">Leaf</tissue>
    </source>
</reference>
<dbReference type="Proteomes" id="UP001419268">
    <property type="component" value="Unassembled WGS sequence"/>
</dbReference>
<dbReference type="AlphaFoldDB" id="A0AAP0NMV0"/>
<proteinExistence type="predicted"/>
<accession>A0AAP0NMV0</accession>
<keyword evidence="2" id="KW-1185">Reference proteome</keyword>
<evidence type="ECO:0000313" key="2">
    <source>
        <dbReference type="Proteomes" id="UP001419268"/>
    </source>
</evidence>
<organism evidence="1 2">
    <name type="scientific">Stephania cephalantha</name>
    <dbReference type="NCBI Taxonomy" id="152367"/>
    <lineage>
        <taxon>Eukaryota</taxon>
        <taxon>Viridiplantae</taxon>
        <taxon>Streptophyta</taxon>
        <taxon>Embryophyta</taxon>
        <taxon>Tracheophyta</taxon>
        <taxon>Spermatophyta</taxon>
        <taxon>Magnoliopsida</taxon>
        <taxon>Ranunculales</taxon>
        <taxon>Menispermaceae</taxon>
        <taxon>Menispermoideae</taxon>
        <taxon>Cissampelideae</taxon>
        <taxon>Stephania</taxon>
    </lineage>
</organism>
<evidence type="ECO:0000313" key="1">
    <source>
        <dbReference type="EMBL" id="KAK9111505.1"/>
    </source>
</evidence>
<comment type="caution">
    <text evidence="1">The sequence shown here is derived from an EMBL/GenBank/DDBJ whole genome shotgun (WGS) entry which is preliminary data.</text>
</comment>
<name>A0AAP0NMV0_9MAGN</name>
<sequence length="70" mass="7881">MAMASAGSFTSNTCTIESVVAGRYQEDMITASYKHLFPSCPKISIEFHSLSSNNDGTQYHNKDLYYTYKK</sequence>